<dbReference type="SUPFAM" id="SSF53335">
    <property type="entry name" value="S-adenosyl-L-methionine-dependent methyltransferases"/>
    <property type="match status" value="1"/>
</dbReference>
<gene>
    <name evidence="2" type="ORF">ACFFHW_00465</name>
</gene>
<comment type="caution">
    <text evidence="2">The sequence shown here is derived from an EMBL/GenBank/DDBJ whole genome shotgun (WGS) entry which is preliminary data.</text>
</comment>
<sequence>MSDQDQAPHSDFSGEWLALREAADHDARDRHPLLKRLAPWLKARDDSVQIVDLGCGSGSNLRYLSARLTSEQQWWLLDQDAALLDSAANTSHAAQVSALTTRRCDLVALEEALARHAPPHPDLVTASALLDLVAESWLTTLADWCGERRCALLLALSIDGDNRLAERTGSDDAMRALDRDVQQLIARHQRRDKGFNGALGCDAPVVAQRLLNERGFEVSVATAPWQLDSRRPNHAELMHALVAGWYDAALEQAPIRREALDHWYSRRCAAIKDGTLDIEVGHQDLLALPQGDRRQ</sequence>
<evidence type="ECO:0000313" key="2">
    <source>
        <dbReference type="EMBL" id="MFC0266480.1"/>
    </source>
</evidence>
<name>A0ABV6FYK5_9GAMM</name>
<proteinExistence type="predicted"/>
<organism evidence="2 3">
    <name type="scientific">Kushneria aurantia</name>
    <dbReference type="NCBI Taxonomy" id="504092"/>
    <lineage>
        <taxon>Bacteria</taxon>
        <taxon>Pseudomonadati</taxon>
        <taxon>Pseudomonadota</taxon>
        <taxon>Gammaproteobacteria</taxon>
        <taxon>Oceanospirillales</taxon>
        <taxon>Halomonadaceae</taxon>
        <taxon>Kushneria</taxon>
    </lineage>
</organism>
<evidence type="ECO:0000259" key="1">
    <source>
        <dbReference type="Pfam" id="PF13649"/>
    </source>
</evidence>
<dbReference type="RefSeq" id="WP_051090975.1">
    <property type="nucleotide sequence ID" value="NZ_JBHLVX010000001.1"/>
</dbReference>
<evidence type="ECO:0000313" key="3">
    <source>
        <dbReference type="Proteomes" id="UP001589814"/>
    </source>
</evidence>
<dbReference type="EMBL" id="JBHLVX010000001">
    <property type="protein sequence ID" value="MFC0266480.1"/>
    <property type="molecule type" value="Genomic_DNA"/>
</dbReference>
<protein>
    <recommendedName>
        <fullName evidence="1">Methyltransferase domain-containing protein</fullName>
    </recommendedName>
</protein>
<dbReference type="Pfam" id="PF13649">
    <property type="entry name" value="Methyltransf_25"/>
    <property type="match status" value="1"/>
</dbReference>
<accession>A0ABV6FYK5</accession>
<dbReference type="InterPro" id="IPR041698">
    <property type="entry name" value="Methyltransf_25"/>
</dbReference>
<keyword evidence="3" id="KW-1185">Reference proteome</keyword>
<feature type="domain" description="Methyltransferase" evidence="1">
    <location>
        <begin position="50"/>
        <end position="134"/>
    </location>
</feature>
<dbReference type="Gene3D" id="3.40.50.150">
    <property type="entry name" value="Vaccinia Virus protein VP39"/>
    <property type="match status" value="1"/>
</dbReference>
<reference evidence="2 3" key="1">
    <citation type="submission" date="2024-09" db="EMBL/GenBank/DDBJ databases">
        <authorList>
            <person name="Sun Q."/>
            <person name="Mori K."/>
        </authorList>
    </citation>
    <scope>NUCLEOTIDE SEQUENCE [LARGE SCALE GENOMIC DNA]</scope>
    <source>
        <strain evidence="2 3">CCM 7415</strain>
    </source>
</reference>
<dbReference type="InterPro" id="IPR029063">
    <property type="entry name" value="SAM-dependent_MTases_sf"/>
</dbReference>
<dbReference type="Proteomes" id="UP001589814">
    <property type="component" value="Unassembled WGS sequence"/>
</dbReference>